<reference evidence="5 6" key="1">
    <citation type="submission" date="2015-09" db="EMBL/GenBank/DDBJ databases">
        <title>Genome sequencing project for genomic taxonomy and phylogenomics of Bacillus-like bacteria.</title>
        <authorList>
            <person name="Liu B."/>
            <person name="Wang J."/>
            <person name="Zhu Y."/>
            <person name="Liu G."/>
            <person name="Chen Q."/>
            <person name="Chen Z."/>
            <person name="Lan J."/>
            <person name="Che J."/>
            <person name="Ge C."/>
            <person name="Shi H."/>
            <person name="Pan Z."/>
            <person name="Liu X."/>
        </authorList>
    </citation>
    <scope>NUCLEOTIDE SEQUENCE [LARGE SCALE GENOMIC DNA]</scope>
    <source>
        <strain evidence="5 6">DSM 8552</strain>
    </source>
</reference>
<dbReference type="RefSeq" id="WP_055743662.1">
    <property type="nucleotide sequence ID" value="NZ_LJJB01000007.1"/>
</dbReference>
<dbReference type="Gene3D" id="3.30.2350.10">
    <property type="entry name" value="Pseudouridine synthase"/>
    <property type="match status" value="1"/>
</dbReference>
<comment type="function">
    <text evidence="3">Responsible for synthesis of pseudouridine from uracil.</text>
</comment>
<dbReference type="EC" id="5.4.99.-" evidence="3"/>
<dbReference type="NCBIfam" id="TIGR00005">
    <property type="entry name" value="rluA_subfam"/>
    <property type="match status" value="1"/>
</dbReference>
<gene>
    <name evidence="5" type="ORF">AN963_06270</name>
</gene>
<proteinExistence type="inferred from homology"/>
<sequence length="302" mass="34443">MQVMKKEGEWLVARLTAADAAVPIGNLLREGWKLPRKQVHLLFQHKEVLIDGQPVPQHFTGKEGQEIRLHMCKPEPLGMDPVDQPVDVLYEDDHLLIVEKEAGVLLHPTEPHHHLTLDHMVAGHFFRTGQQAKVRHLHRLDQDTSGVVLYAKHPWASAILDEMLRERDIKRTYVAFVHGQLAKDSGKINEPIGKDRNHATRRRVAPNGDAAVTHYTVRQRYRNSTLVECRLETGRTHQIRVHLSHIGHPLLGDVLYGGKRDLISRQALHAEVLRFEHPFGGQSIEVRASLPADLLDLEKRLR</sequence>
<comment type="similarity">
    <text evidence="2 3">Belongs to the pseudouridine synthase RluA family.</text>
</comment>
<organism evidence="5 6">
    <name type="scientific">Brevibacillus choshinensis</name>
    <dbReference type="NCBI Taxonomy" id="54911"/>
    <lineage>
        <taxon>Bacteria</taxon>
        <taxon>Bacillati</taxon>
        <taxon>Bacillota</taxon>
        <taxon>Bacilli</taxon>
        <taxon>Bacillales</taxon>
        <taxon>Paenibacillaceae</taxon>
        <taxon>Brevibacillus</taxon>
    </lineage>
</organism>
<dbReference type="Pfam" id="PF00849">
    <property type="entry name" value="PseudoU_synth_2"/>
    <property type="match status" value="1"/>
</dbReference>
<keyword evidence="3" id="KW-0413">Isomerase</keyword>
<feature type="domain" description="Pseudouridine synthase RsuA/RluA-like" evidence="4">
    <location>
        <begin position="94"/>
        <end position="245"/>
    </location>
</feature>
<evidence type="ECO:0000256" key="2">
    <source>
        <dbReference type="ARBA" id="ARBA00010876"/>
    </source>
</evidence>
<dbReference type="SUPFAM" id="SSF55120">
    <property type="entry name" value="Pseudouridine synthase"/>
    <property type="match status" value="1"/>
</dbReference>
<dbReference type="InterPro" id="IPR020103">
    <property type="entry name" value="PsdUridine_synth_cat_dom_sf"/>
</dbReference>
<comment type="catalytic activity">
    <reaction evidence="1 3">
        <text>a uridine in RNA = a pseudouridine in RNA</text>
        <dbReference type="Rhea" id="RHEA:48348"/>
        <dbReference type="Rhea" id="RHEA-COMP:12068"/>
        <dbReference type="Rhea" id="RHEA-COMP:12069"/>
        <dbReference type="ChEBI" id="CHEBI:65314"/>
        <dbReference type="ChEBI" id="CHEBI:65315"/>
    </reaction>
</comment>
<evidence type="ECO:0000256" key="1">
    <source>
        <dbReference type="ARBA" id="ARBA00000073"/>
    </source>
</evidence>
<evidence type="ECO:0000313" key="5">
    <source>
        <dbReference type="EMBL" id="KQL49363.1"/>
    </source>
</evidence>
<evidence type="ECO:0000313" key="6">
    <source>
        <dbReference type="Proteomes" id="UP000051063"/>
    </source>
</evidence>
<name>A0ABR5NCT9_BRECH</name>
<dbReference type="InterPro" id="IPR006145">
    <property type="entry name" value="PsdUridine_synth_RsuA/RluA"/>
</dbReference>
<dbReference type="PANTHER" id="PTHR21600">
    <property type="entry name" value="MITOCHONDRIAL RNA PSEUDOURIDINE SYNTHASE"/>
    <property type="match status" value="1"/>
</dbReference>
<dbReference type="InterPro" id="IPR050188">
    <property type="entry name" value="RluA_PseudoU_synthase"/>
</dbReference>
<dbReference type="PANTHER" id="PTHR21600:SF71">
    <property type="entry name" value="PSEUDOURIDINE SYNTHASE"/>
    <property type="match status" value="1"/>
</dbReference>
<protein>
    <recommendedName>
        <fullName evidence="3">Pseudouridine synthase</fullName>
        <ecNumber evidence="3">5.4.99.-</ecNumber>
    </recommendedName>
</protein>
<evidence type="ECO:0000256" key="3">
    <source>
        <dbReference type="RuleBase" id="RU362028"/>
    </source>
</evidence>
<dbReference type="InterPro" id="IPR006225">
    <property type="entry name" value="PsdUridine_synth_RluC/D"/>
</dbReference>
<evidence type="ECO:0000259" key="4">
    <source>
        <dbReference type="Pfam" id="PF00849"/>
    </source>
</evidence>
<accession>A0ABR5NCT9</accession>
<comment type="caution">
    <text evidence="5">The sequence shown here is derived from an EMBL/GenBank/DDBJ whole genome shotgun (WGS) entry which is preliminary data.</text>
</comment>
<dbReference type="CDD" id="cd02869">
    <property type="entry name" value="PseudoU_synth_RluA_like"/>
    <property type="match status" value="1"/>
</dbReference>
<dbReference type="Proteomes" id="UP000051063">
    <property type="component" value="Unassembled WGS sequence"/>
</dbReference>
<dbReference type="EMBL" id="LJJB01000007">
    <property type="protein sequence ID" value="KQL49363.1"/>
    <property type="molecule type" value="Genomic_DNA"/>
</dbReference>
<keyword evidence="6" id="KW-1185">Reference proteome</keyword>